<keyword evidence="1" id="KW-0472">Membrane</keyword>
<feature type="transmembrane region" description="Helical" evidence="1">
    <location>
        <begin position="12"/>
        <end position="33"/>
    </location>
</feature>
<evidence type="ECO:0000313" key="3">
    <source>
        <dbReference type="Proteomes" id="UP001596002"/>
    </source>
</evidence>
<evidence type="ECO:0000256" key="1">
    <source>
        <dbReference type="SAM" id="Phobius"/>
    </source>
</evidence>
<reference evidence="3" key="1">
    <citation type="journal article" date="2019" name="Int. J. Syst. Evol. Microbiol.">
        <title>The Global Catalogue of Microorganisms (GCM) 10K type strain sequencing project: providing services to taxonomists for standard genome sequencing and annotation.</title>
        <authorList>
            <consortium name="The Broad Institute Genomics Platform"/>
            <consortium name="The Broad Institute Genome Sequencing Center for Infectious Disease"/>
            <person name="Wu L."/>
            <person name="Ma J."/>
        </authorList>
    </citation>
    <scope>NUCLEOTIDE SEQUENCE [LARGE SCALE GENOMIC DNA]</scope>
    <source>
        <strain evidence="3">WYCCWR 12678</strain>
    </source>
</reference>
<evidence type="ECO:0000313" key="2">
    <source>
        <dbReference type="EMBL" id="MFC4766792.1"/>
    </source>
</evidence>
<dbReference type="EMBL" id="JBHSHC010000031">
    <property type="protein sequence ID" value="MFC4766792.1"/>
    <property type="molecule type" value="Genomic_DNA"/>
</dbReference>
<keyword evidence="1" id="KW-0812">Transmembrane</keyword>
<dbReference type="Proteomes" id="UP001596002">
    <property type="component" value="Unassembled WGS sequence"/>
</dbReference>
<sequence length="109" mass="12122">MPGKSREGDKLISLSISLVIGSGVLHAIWNLFTKQSRNKIGFLWWTQWVGIVIYIPFVFAVDQSWTLSLVGSLLLVASILFHGVMGCKSNWRTILLGGILAPGGYFHQY</sequence>
<accession>A0ABV9Q0E0</accession>
<name>A0ABV9Q0E0_9BACL</name>
<comment type="caution">
    <text evidence="2">The sequence shown here is derived from an EMBL/GenBank/DDBJ whole genome shotgun (WGS) entry which is preliminary data.</text>
</comment>
<feature type="transmembrane region" description="Helical" evidence="1">
    <location>
        <begin position="65"/>
        <end position="85"/>
    </location>
</feature>
<protein>
    <submittedName>
        <fullName evidence="2">Uncharacterized protein</fullName>
    </submittedName>
</protein>
<proteinExistence type="predicted"/>
<gene>
    <name evidence="2" type="ORF">ACFO8Q_05340</name>
</gene>
<organism evidence="2 3">
    <name type="scientific">Effusibacillus consociatus</name>
    <dbReference type="NCBI Taxonomy" id="1117041"/>
    <lineage>
        <taxon>Bacteria</taxon>
        <taxon>Bacillati</taxon>
        <taxon>Bacillota</taxon>
        <taxon>Bacilli</taxon>
        <taxon>Bacillales</taxon>
        <taxon>Alicyclobacillaceae</taxon>
        <taxon>Effusibacillus</taxon>
    </lineage>
</organism>
<keyword evidence="3" id="KW-1185">Reference proteome</keyword>
<feature type="transmembrane region" description="Helical" evidence="1">
    <location>
        <begin position="40"/>
        <end position="59"/>
    </location>
</feature>
<keyword evidence="1" id="KW-1133">Transmembrane helix</keyword>